<dbReference type="CDD" id="cd16914">
    <property type="entry name" value="EcfT"/>
    <property type="match status" value="1"/>
</dbReference>
<dbReference type="PANTHER" id="PTHR34857">
    <property type="entry name" value="SLL0384 PROTEIN"/>
    <property type="match status" value="1"/>
</dbReference>
<dbReference type="InterPro" id="IPR051611">
    <property type="entry name" value="ECF_transporter_component"/>
</dbReference>
<evidence type="ECO:0000256" key="5">
    <source>
        <dbReference type="ARBA" id="ARBA00023136"/>
    </source>
</evidence>
<accession>A0A174SLG5</accession>
<evidence type="ECO:0000256" key="3">
    <source>
        <dbReference type="ARBA" id="ARBA00022692"/>
    </source>
</evidence>
<feature type="transmembrane region" description="Helical" evidence="6">
    <location>
        <begin position="244"/>
        <end position="264"/>
    </location>
</feature>
<comment type="subcellular location">
    <subcellularLocation>
        <location evidence="1">Membrane</location>
        <topology evidence="1">Multi-pass membrane protein</topology>
    </subcellularLocation>
</comment>
<evidence type="ECO:0000313" key="8">
    <source>
        <dbReference type="Proteomes" id="UP000095563"/>
    </source>
</evidence>
<feature type="transmembrane region" description="Helical" evidence="6">
    <location>
        <begin position="98"/>
        <end position="120"/>
    </location>
</feature>
<keyword evidence="2" id="KW-1003">Cell membrane</keyword>
<dbReference type="InterPro" id="IPR003339">
    <property type="entry name" value="ABC/ECF_trnsptr_transmembrane"/>
</dbReference>
<dbReference type="AlphaFoldDB" id="A0A174SLG5"/>
<evidence type="ECO:0000256" key="2">
    <source>
        <dbReference type="ARBA" id="ARBA00022475"/>
    </source>
</evidence>
<dbReference type="Proteomes" id="UP000095563">
    <property type="component" value="Unassembled WGS sequence"/>
</dbReference>
<dbReference type="PANTHER" id="PTHR34857:SF2">
    <property type="entry name" value="SLL0384 PROTEIN"/>
    <property type="match status" value="1"/>
</dbReference>
<keyword evidence="4 6" id="KW-1133">Transmembrane helix</keyword>
<gene>
    <name evidence="7" type="primary">nikQ</name>
    <name evidence="7" type="ORF">ERS852568_01307</name>
</gene>
<dbReference type="RefSeq" id="WP_055207294.1">
    <property type="nucleotide sequence ID" value="NZ_CZBO01000002.1"/>
</dbReference>
<dbReference type="GO" id="GO:0005886">
    <property type="term" value="C:plasma membrane"/>
    <property type="evidence" value="ECO:0007669"/>
    <property type="project" value="UniProtKB-ARBA"/>
</dbReference>
<organism evidence="7 8">
    <name type="scientific">Clostridium baratii</name>
    <dbReference type="NCBI Taxonomy" id="1561"/>
    <lineage>
        <taxon>Bacteria</taxon>
        <taxon>Bacillati</taxon>
        <taxon>Bacillota</taxon>
        <taxon>Clostridia</taxon>
        <taxon>Eubacteriales</taxon>
        <taxon>Clostridiaceae</taxon>
        <taxon>Clostridium</taxon>
    </lineage>
</organism>
<sequence length="265" mass="30826">MEVKEWLLNKDEYEPVKDKERFLDKSIIGIVKILSRIKRNNSKESGIIYNINPLVKLSSIILLIIFLSLSKNMFFIYIMLAYSLVYLCLLDGEAIKKILSVSFIVPVFTLIMLLPSIFFMGNKQSSIMLIFKIFITVILVNILSYTTKWSDITKSLKIFFVPDIFILVFDITIRYIYLLGDFSLNMLYSLKLKSVGKNKEKRNSLSRIIGNLFLKSKVMGEDMYSAMECRGFTGEYVSYTKFKFTIMDSLYLIISIFMVIIFFVV</sequence>
<protein>
    <submittedName>
        <fullName evidence="7">Cobalt permease</fullName>
    </submittedName>
</protein>
<feature type="transmembrane region" description="Helical" evidence="6">
    <location>
        <begin position="74"/>
        <end position="91"/>
    </location>
</feature>
<evidence type="ECO:0000256" key="1">
    <source>
        <dbReference type="ARBA" id="ARBA00004141"/>
    </source>
</evidence>
<feature type="transmembrane region" description="Helical" evidence="6">
    <location>
        <begin position="47"/>
        <end position="68"/>
    </location>
</feature>
<evidence type="ECO:0000313" key="7">
    <source>
        <dbReference type="EMBL" id="CUP95419.1"/>
    </source>
</evidence>
<proteinExistence type="predicted"/>
<feature type="transmembrane region" description="Helical" evidence="6">
    <location>
        <begin position="126"/>
        <end position="146"/>
    </location>
</feature>
<dbReference type="EMBL" id="CZBO01000002">
    <property type="protein sequence ID" value="CUP95419.1"/>
    <property type="molecule type" value="Genomic_DNA"/>
</dbReference>
<evidence type="ECO:0000256" key="6">
    <source>
        <dbReference type="SAM" id="Phobius"/>
    </source>
</evidence>
<keyword evidence="3 6" id="KW-0812">Transmembrane</keyword>
<keyword evidence="5 6" id="KW-0472">Membrane</keyword>
<dbReference type="Pfam" id="PF02361">
    <property type="entry name" value="CbiQ"/>
    <property type="match status" value="1"/>
</dbReference>
<reference evidence="7 8" key="1">
    <citation type="submission" date="2015-09" db="EMBL/GenBank/DDBJ databases">
        <authorList>
            <consortium name="Pathogen Informatics"/>
        </authorList>
    </citation>
    <scope>NUCLEOTIDE SEQUENCE [LARGE SCALE GENOMIC DNA]</scope>
    <source>
        <strain evidence="7 8">2789STDY5834956</strain>
    </source>
</reference>
<feature type="transmembrane region" description="Helical" evidence="6">
    <location>
        <begin position="158"/>
        <end position="177"/>
    </location>
</feature>
<name>A0A174SLG5_9CLOT</name>
<evidence type="ECO:0000256" key="4">
    <source>
        <dbReference type="ARBA" id="ARBA00022989"/>
    </source>
</evidence>